<evidence type="ECO:0000313" key="3">
    <source>
        <dbReference type="Proteomes" id="UP000631421"/>
    </source>
</evidence>
<protein>
    <submittedName>
        <fullName evidence="2">SH3 domain-containing protein</fullName>
    </submittedName>
</protein>
<proteinExistence type="predicted"/>
<dbReference type="Gene3D" id="2.30.30.40">
    <property type="entry name" value="SH3 Domains"/>
    <property type="match status" value="1"/>
</dbReference>
<comment type="caution">
    <text evidence="2">The sequence shown here is derived from an EMBL/GenBank/DDBJ whole genome shotgun (WGS) entry which is preliminary data.</text>
</comment>
<accession>A0A926US85</accession>
<organism evidence="2 3">
    <name type="scientific">Pseudanabaena cinerea FACHB-1277</name>
    <dbReference type="NCBI Taxonomy" id="2949581"/>
    <lineage>
        <taxon>Bacteria</taxon>
        <taxon>Bacillati</taxon>
        <taxon>Cyanobacteriota</taxon>
        <taxon>Cyanophyceae</taxon>
        <taxon>Pseudanabaenales</taxon>
        <taxon>Pseudanabaenaceae</taxon>
        <taxon>Pseudanabaena</taxon>
        <taxon>Pseudanabaena cinerea</taxon>
    </lineage>
</organism>
<reference evidence="2" key="1">
    <citation type="journal article" date="2015" name="ISME J.">
        <title>Draft Genome Sequence of Streptomyces incarnatus NRRL8089, which Produces the Nucleoside Antibiotic Sinefungin.</title>
        <authorList>
            <person name="Oshima K."/>
            <person name="Hattori M."/>
            <person name="Shimizu H."/>
            <person name="Fukuda K."/>
            <person name="Nemoto M."/>
            <person name="Inagaki K."/>
            <person name="Tamura T."/>
        </authorList>
    </citation>
    <scope>NUCLEOTIDE SEQUENCE</scope>
    <source>
        <strain evidence="2">FACHB-1277</strain>
    </source>
</reference>
<reference evidence="2" key="2">
    <citation type="submission" date="2020-08" db="EMBL/GenBank/DDBJ databases">
        <authorList>
            <person name="Chen M."/>
            <person name="Teng W."/>
            <person name="Zhao L."/>
            <person name="Hu C."/>
            <person name="Zhou Y."/>
            <person name="Han B."/>
            <person name="Song L."/>
            <person name="Shu W."/>
        </authorList>
    </citation>
    <scope>NUCLEOTIDE SEQUENCE</scope>
    <source>
        <strain evidence="2">FACHB-1277</strain>
    </source>
</reference>
<dbReference type="Proteomes" id="UP000631421">
    <property type="component" value="Unassembled WGS sequence"/>
</dbReference>
<dbReference type="RefSeq" id="WP_190349411.1">
    <property type="nucleotide sequence ID" value="NZ_JACJPY010000005.1"/>
</dbReference>
<feature type="chain" id="PRO_5037426113" evidence="1">
    <location>
        <begin position="20"/>
        <end position="123"/>
    </location>
</feature>
<name>A0A926US85_9CYAN</name>
<keyword evidence="1" id="KW-0732">Signal</keyword>
<evidence type="ECO:0000313" key="2">
    <source>
        <dbReference type="EMBL" id="MBD2149080.1"/>
    </source>
</evidence>
<keyword evidence="3" id="KW-1185">Reference proteome</keyword>
<feature type="signal peptide" evidence="1">
    <location>
        <begin position="1"/>
        <end position="19"/>
    </location>
</feature>
<dbReference type="AlphaFoldDB" id="A0A926US85"/>
<gene>
    <name evidence="2" type="ORF">H6F44_02910</name>
</gene>
<sequence>MKIKNIVIGAIAPILGLLAAPLAGSAQSATQYIAQFNSGCTVQLVGRERGSRVNLRSGAGTEFSSPSYLLVGQSVTMLDNARGQRISREDSQGSTWYFVEYEPSATRGWVREDFIAPQCNEAL</sequence>
<evidence type="ECO:0000256" key="1">
    <source>
        <dbReference type="SAM" id="SignalP"/>
    </source>
</evidence>
<dbReference type="EMBL" id="JACJPY010000005">
    <property type="protein sequence ID" value="MBD2149080.1"/>
    <property type="molecule type" value="Genomic_DNA"/>
</dbReference>